<dbReference type="EMBL" id="JARBHA010000019">
    <property type="protein sequence ID" value="KAJ9672427.1"/>
    <property type="molecule type" value="Genomic_DNA"/>
</dbReference>
<dbReference type="GO" id="GO:0030244">
    <property type="term" value="P:cellulose biosynthetic process"/>
    <property type="evidence" value="ECO:0007669"/>
    <property type="project" value="InterPro"/>
</dbReference>
<reference evidence="13 14" key="1">
    <citation type="journal article" date="2023" name="BMC Biotechnol.">
        <title>Vitis rotundifolia cv Carlos genome sequencing.</title>
        <authorList>
            <person name="Huff M."/>
            <person name="Hulse-Kemp A."/>
            <person name="Scheffler B."/>
            <person name="Youngblood R."/>
            <person name="Simpson S."/>
            <person name="Babiker E."/>
            <person name="Staton M."/>
        </authorList>
    </citation>
    <scope>NUCLEOTIDE SEQUENCE [LARGE SCALE GENOMIC DNA]</scope>
    <source>
        <tissue evidence="13">Leaf</tissue>
    </source>
</reference>
<dbReference type="InterPro" id="IPR005150">
    <property type="entry name" value="Cellulose_synth"/>
</dbReference>
<evidence type="ECO:0000256" key="2">
    <source>
        <dbReference type="ARBA" id="ARBA00022676"/>
    </source>
</evidence>
<feature type="transmembrane region" description="Helical" evidence="12">
    <location>
        <begin position="543"/>
        <end position="564"/>
    </location>
</feature>
<evidence type="ECO:0000256" key="7">
    <source>
        <dbReference type="ARBA" id="ARBA00023136"/>
    </source>
</evidence>
<feature type="binding site" evidence="11">
    <location>
        <position position="320"/>
    </location>
    <ligand>
        <name>Mn(2+)</name>
        <dbReference type="ChEBI" id="CHEBI:29035"/>
    </ligand>
</feature>
<feature type="transmembrane region" description="Helical" evidence="12">
    <location>
        <begin position="631"/>
        <end position="653"/>
    </location>
</feature>
<feature type="binding site" evidence="11">
    <location>
        <position position="296"/>
    </location>
    <ligand>
        <name>Mn(2+)</name>
        <dbReference type="ChEBI" id="CHEBI:29035"/>
    </ligand>
</feature>
<evidence type="ECO:0000256" key="10">
    <source>
        <dbReference type="PIRSR" id="PIRSR605150-2"/>
    </source>
</evidence>
<feature type="binding site" evidence="10">
    <location>
        <position position="155"/>
    </location>
    <ligand>
        <name>UDP-alpha-D-glucose</name>
        <dbReference type="ChEBI" id="CHEBI:58885"/>
    </ligand>
</feature>
<keyword evidence="14" id="KW-1185">Reference proteome</keyword>
<evidence type="ECO:0000313" key="13">
    <source>
        <dbReference type="EMBL" id="KAJ9672427.1"/>
    </source>
</evidence>
<evidence type="ECO:0000256" key="6">
    <source>
        <dbReference type="ARBA" id="ARBA00023034"/>
    </source>
</evidence>
<evidence type="ECO:0000256" key="1">
    <source>
        <dbReference type="ARBA" id="ARBA00004653"/>
    </source>
</evidence>
<dbReference type="GO" id="GO:0000139">
    <property type="term" value="C:Golgi membrane"/>
    <property type="evidence" value="ECO:0007669"/>
    <property type="project" value="UniProtKB-SubCell"/>
</dbReference>
<accession>A0AA39D7V6</accession>
<dbReference type="Proteomes" id="UP001168098">
    <property type="component" value="Unassembled WGS sequence"/>
</dbReference>
<evidence type="ECO:0000256" key="12">
    <source>
        <dbReference type="SAM" id="Phobius"/>
    </source>
</evidence>
<dbReference type="InterPro" id="IPR029044">
    <property type="entry name" value="Nucleotide-diphossugar_trans"/>
</dbReference>
<comment type="function">
    <text evidence="9">Thought to be a Golgi-localized beta-glycan synthase that polymerize the backbones of noncellulosic polysaccharides (hemicelluloses) of plant cell wall.</text>
</comment>
<gene>
    <name evidence="13" type="ORF">PVL29_025871</name>
</gene>
<evidence type="ECO:0000256" key="9">
    <source>
        <dbReference type="ARBA" id="ARBA00037405"/>
    </source>
</evidence>
<keyword evidence="6" id="KW-0333">Golgi apparatus</keyword>
<feature type="binding site" evidence="10">
    <location>
        <position position="126"/>
    </location>
    <ligand>
        <name>UDP-alpha-D-glucose</name>
        <dbReference type="ChEBI" id="CHEBI:58885"/>
    </ligand>
</feature>
<evidence type="ECO:0000256" key="3">
    <source>
        <dbReference type="ARBA" id="ARBA00022679"/>
    </source>
</evidence>
<dbReference type="FunFam" id="3.90.550.10:FF:000138">
    <property type="entry name" value="Cellulose synthase isolog"/>
    <property type="match status" value="1"/>
</dbReference>
<keyword evidence="5 12" id="KW-1133">Transmembrane helix</keyword>
<evidence type="ECO:0000256" key="5">
    <source>
        <dbReference type="ARBA" id="ARBA00022989"/>
    </source>
</evidence>
<keyword evidence="8" id="KW-0961">Cell wall biogenesis/degradation</keyword>
<dbReference type="GO" id="GO:0071555">
    <property type="term" value="P:cell wall organization"/>
    <property type="evidence" value="ECO:0007669"/>
    <property type="project" value="UniProtKB-KW"/>
</dbReference>
<organism evidence="13 14">
    <name type="scientific">Vitis rotundifolia</name>
    <name type="common">Muscadine grape</name>
    <dbReference type="NCBI Taxonomy" id="103349"/>
    <lineage>
        <taxon>Eukaryota</taxon>
        <taxon>Viridiplantae</taxon>
        <taxon>Streptophyta</taxon>
        <taxon>Embryophyta</taxon>
        <taxon>Tracheophyta</taxon>
        <taxon>Spermatophyta</taxon>
        <taxon>Magnoliopsida</taxon>
        <taxon>eudicotyledons</taxon>
        <taxon>Gunneridae</taxon>
        <taxon>Pentapetalae</taxon>
        <taxon>rosids</taxon>
        <taxon>Vitales</taxon>
        <taxon>Vitaceae</taxon>
        <taxon>Viteae</taxon>
        <taxon>Vitis</taxon>
    </lineage>
</organism>
<dbReference type="GO" id="GO:0016760">
    <property type="term" value="F:cellulose synthase (UDP-forming) activity"/>
    <property type="evidence" value="ECO:0007669"/>
    <property type="project" value="InterPro"/>
</dbReference>
<feature type="transmembrane region" description="Helical" evidence="12">
    <location>
        <begin position="665"/>
        <end position="684"/>
    </location>
</feature>
<comment type="caution">
    <text evidence="13">The sequence shown here is derived from an EMBL/GenBank/DDBJ whole genome shotgun (WGS) entry which is preliminary data.</text>
</comment>
<comment type="subcellular location">
    <subcellularLocation>
        <location evidence="1">Golgi apparatus membrane</location>
        <topology evidence="1">Multi-pass membrane protein</topology>
    </subcellularLocation>
</comment>
<dbReference type="AlphaFoldDB" id="A0AA39D7V6"/>
<keyword evidence="4 12" id="KW-0812">Transmembrane</keyword>
<keyword evidence="3" id="KW-0808">Transferase</keyword>
<dbReference type="PANTHER" id="PTHR13301">
    <property type="entry name" value="X-BOX TRANSCRIPTION FACTOR-RELATED"/>
    <property type="match status" value="1"/>
</dbReference>
<evidence type="ECO:0000313" key="14">
    <source>
        <dbReference type="Proteomes" id="UP001168098"/>
    </source>
</evidence>
<keyword evidence="7 12" id="KW-0472">Membrane</keyword>
<keyword evidence="2" id="KW-0328">Glycosyltransferase</keyword>
<feature type="transmembrane region" description="Helical" evidence="12">
    <location>
        <begin position="505"/>
        <end position="523"/>
    </location>
</feature>
<evidence type="ECO:0000256" key="4">
    <source>
        <dbReference type="ARBA" id="ARBA00022692"/>
    </source>
</evidence>
<evidence type="ECO:0008006" key="15">
    <source>
        <dbReference type="Google" id="ProtNLM"/>
    </source>
</evidence>
<dbReference type="Pfam" id="PF03552">
    <property type="entry name" value="Cellulose_synt"/>
    <property type="match status" value="3"/>
</dbReference>
<evidence type="ECO:0000256" key="11">
    <source>
        <dbReference type="PIRSR" id="PIRSR605150-3"/>
    </source>
</evidence>
<feature type="transmembrane region" description="Helical" evidence="12">
    <location>
        <begin position="591"/>
        <end position="611"/>
    </location>
</feature>
<proteinExistence type="predicted"/>
<evidence type="ECO:0000256" key="8">
    <source>
        <dbReference type="ARBA" id="ARBA00023316"/>
    </source>
</evidence>
<sequence>MGGYGVEGNKPMQPLFETKQVKGRVAFCRKSVNVKKCFKSSTIYVGICLILVYRLKHIPSAEEHGRWAWTGLFMAELWFGFYWILTQSVRWNVIYRVTFKERLLHRNADKLPGVDIFVCAADPTIEPPTLVVNTVLSAMAYNYPTEKLSVYISDDGCSELTFYALLEAPHFSKHWIPFCKKFKVEPRSPEAYFTRHIDSKDIIFVQEWSAVKKPYKEMKNGIKSMVEACSIRREMRAQHKGFSEWNSKVSKQEHQSIVQILIAGRDTNAVDNTGHRLPTLVYMAREKRPQWHHSFKAGAINALSKVSSQISNANIIHSLDCDMYSNNLDTIKDALCFFMDEERGHKVSYVQFPQNYNNLKKNNIYASPRKVINEIEVAGVDGYGGAFYCGMGCFHRRESLCGRKYSKNYRGEWKRGAQKNAERTVDELEEASTVLANCSYEKDTLWGKEVMTASTNIQDKRWSEGLFQILLSKYCPLLYGYGKVKLGARLGYCVYLVWAPTSSPMLYYMIVPPLFLLHGIALFPELSCGETFKTWWNFERMWMMRLATSYLFAFIDNLTMLFGLSETTFAITAKVADEDVLKRYQHEIIEFGSSSLMFTIILTLALLNLFSSVGGIKKVVFNIEFRAAAGLIPHVILCGVTVMLHVPVYEALFVRNDKGRIPSSVMFKSIIVASLACLMPYLLYN</sequence>
<protein>
    <recommendedName>
        <fullName evidence="15">Cellulose synthase-like protein E1</fullName>
    </recommendedName>
</protein>
<name>A0AA39D7V6_VITRO</name>
<dbReference type="Gene3D" id="3.90.550.10">
    <property type="entry name" value="Spore Coat Polysaccharide Biosynthesis Protein SpsA, Chain A"/>
    <property type="match status" value="2"/>
</dbReference>